<comment type="caution">
    <text evidence="4">The sequence shown here is derived from an EMBL/GenBank/DDBJ whole genome shotgun (WGS) entry which is preliminary data.</text>
</comment>
<evidence type="ECO:0000256" key="2">
    <source>
        <dbReference type="ARBA" id="ARBA00023002"/>
    </source>
</evidence>
<name>A0A917Q8G0_9HYPH</name>
<keyword evidence="5" id="KW-1185">Reference proteome</keyword>
<reference evidence="4 5" key="1">
    <citation type="journal article" date="2014" name="Int. J. Syst. Evol. Microbiol.">
        <title>Complete genome sequence of Corynebacterium casei LMG S-19264T (=DSM 44701T), isolated from a smear-ripened cheese.</title>
        <authorList>
            <consortium name="US DOE Joint Genome Institute (JGI-PGF)"/>
            <person name="Walter F."/>
            <person name="Albersmeier A."/>
            <person name="Kalinowski J."/>
            <person name="Ruckert C."/>
        </authorList>
    </citation>
    <scope>NUCLEOTIDE SEQUENCE [LARGE SCALE GENOMIC DNA]</scope>
    <source>
        <strain evidence="4 5">CGMCC 1.9161</strain>
    </source>
</reference>
<evidence type="ECO:0000259" key="3">
    <source>
        <dbReference type="SMART" id="SM00903"/>
    </source>
</evidence>
<evidence type="ECO:0000313" key="4">
    <source>
        <dbReference type="EMBL" id="GGK35618.1"/>
    </source>
</evidence>
<dbReference type="EMBL" id="BMMF01000006">
    <property type="protein sequence ID" value="GGK35618.1"/>
    <property type="molecule type" value="Genomic_DNA"/>
</dbReference>
<dbReference type="InterPro" id="IPR002563">
    <property type="entry name" value="Flavin_Rdtase-like_dom"/>
</dbReference>
<dbReference type="InterPro" id="IPR050268">
    <property type="entry name" value="NADH-dep_flavin_reductase"/>
</dbReference>
<evidence type="ECO:0000256" key="1">
    <source>
        <dbReference type="ARBA" id="ARBA00008898"/>
    </source>
</evidence>
<dbReference type="SMART" id="SM00903">
    <property type="entry name" value="Flavin_Reduct"/>
    <property type="match status" value="1"/>
</dbReference>
<dbReference type="PANTHER" id="PTHR30466">
    <property type="entry name" value="FLAVIN REDUCTASE"/>
    <property type="match status" value="1"/>
</dbReference>
<dbReference type="GO" id="GO:0010181">
    <property type="term" value="F:FMN binding"/>
    <property type="evidence" value="ECO:0007669"/>
    <property type="project" value="InterPro"/>
</dbReference>
<evidence type="ECO:0000313" key="5">
    <source>
        <dbReference type="Proteomes" id="UP000600449"/>
    </source>
</evidence>
<feature type="domain" description="Flavin reductase like" evidence="3">
    <location>
        <begin position="22"/>
        <end position="165"/>
    </location>
</feature>
<sequence>MTRQILSFETGPVDPRELRTALGRFATGVTVITTRGPDGKREGLTANSFSALSLDPPLVLWSIKTSAASLPTFRAARAFAIHVLAHDQADLSHRFATPAQDKFAGLAVRDGLDGLPMLEGTLATFECALAQDVEGGDHRILVGRVRRASYGEGAPLLFSAGRYGVATPLPRDVDASSDLASLWDGLA</sequence>
<dbReference type="Proteomes" id="UP000600449">
    <property type="component" value="Unassembled WGS sequence"/>
</dbReference>
<dbReference type="AlphaFoldDB" id="A0A917Q8G0"/>
<dbReference type="RefSeq" id="WP_188913021.1">
    <property type="nucleotide sequence ID" value="NZ_BMMF01000006.1"/>
</dbReference>
<organism evidence="4 5">
    <name type="scientific">Salinarimonas ramus</name>
    <dbReference type="NCBI Taxonomy" id="690164"/>
    <lineage>
        <taxon>Bacteria</taxon>
        <taxon>Pseudomonadati</taxon>
        <taxon>Pseudomonadota</taxon>
        <taxon>Alphaproteobacteria</taxon>
        <taxon>Hyphomicrobiales</taxon>
        <taxon>Salinarimonadaceae</taxon>
        <taxon>Salinarimonas</taxon>
    </lineage>
</organism>
<dbReference type="PANTHER" id="PTHR30466:SF11">
    <property type="entry name" value="FLAVIN-DEPENDENT MONOOXYGENASE, REDUCTASE SUBUNIT HSAB"/>
    <property type="match status" value="1"/>
</dbReference>
<protein>
    <submittedName>
        <fullName evidence="4">Flavin reductase</fullName>
    </submittedName>
</protein>
<dbReference type="InterPro" id="IPR012349">
    <property type="entry name" value="Split_barrel_FMN-bd"/>
</dbReference>
<gene>
    <name evidence="4" type="primary">ntaB</name>
    <name evidence="4" type="ORF">GCM10011322_23110</name>
</gene>
<dbReference type="GO" id="GO:0042602">
    <property type="term" value="F:riboflavin reductase (NADPH) activity"/>
    <property type="evidence" value="ECO:0007669"/>
    <property type="project" value="TreeGrafter"/>
</dbReference>
<dbReference type="Pfam" id="PF01613">
    <property type="entry name" value="Flavin_Reduct"/>
    <property type="match status" value="1"/>
</dbReference>
<keyword evidence="2" id="KW-0560">Oxidoreductase</keyword>
<dbReference type="Gene3D" id="2.30.110.10">
    <property type="entry name" value="Electron Transport, Fmn-binding Protein, Chain A"/>
    <property type="match status" value="1"/>
</dbReference>
<proteinExistence type="inferred from homology"/>
<accession>A0A917Q8G0</accession>
<dbReference type="SUPFAM" id="SSF50475">
    <property type="entry name" value="FMN-binding split barrel"/>
    <property type="match status" value="1"/>
</dbReference>
<comment type="similarity">
    <text evidence="1">Belongs to the non-flavoprotein flavin reductase family.</text>
</comment>